<reference evidence="1" key="1">
    <citation type="submission" date="2014-09" db="EMBL/GenBank/DDBJ databases">
        <authorList>
            <person name="Magalhaes I.L.F."/>
            <person name="Oliveira U."/>
            <person name="Santos F.R."/>
            <person name="Vidigal T.H.D.A."/>
            <person name="Brescovit A.D."/>
            <person name="Santos A.J."/>
        </authorList>
    </citation>
    <scope>NUCLEOTIDE SEQUENCE</scope>
    <source>
        <tissue evidence="1">Shoot tissue taken approximately 20 cm above the soil surface</tissue>
    </source>
</reference>
<organism evidence="1">
    <name type="scientific">Arundo donax</name>
    <name type="common">Giant reed</name>
    <name type="synonym">Donax arundinaceus</name>
    <dbReference type="NCBI Taxonomy" id="35708"/>
    <lineage>
        <taxon>Eukaryota</taxon>
        <taxon>Viridiplantae</taxon>
        <taxon>Streptophyta</taxon>
        <taxon>Embryophyta</taxon>
        <taxon>Tracheophyta</taxon>
        <taxon>Spermatophyta</taxon>
        <taxon>Magnoliopsida</taxon>
        <taxon>Liliopsida</taxon>
        <taxon>Poales</taxon>
        <taxon>Poaceae</taxon>
        <taxon>PACMAD clade</taxon>
        <taxon>Arundinoideae</taxon>
        <taxon>Arundineae</taxon>
        <taxon>Arundo</taxon>
    </lineage>
</organism>
<dbReference type="EMBL" id="GBRH01262115">
    <property type="protein sequence ID" value="JAD35780.1"/>
    <property type="molecule type" value="Transcribed_RNA"/>
</dbReference>
<accession>A0A0A8ZGB6</accession>
<proteinExistence type="predicted"/>
<evidence type="ECO:0000313" key="1">
    <source>
        <dbReference type="EMBL" id="JAD35780.1"/>
    </source>
</evidence>
<sequence>MTCINSIGLPTIDKLVYLDGDFGAVPEVVYGDGDGIVHLRTVLALDTVIGGDPNQRYFKSILIPNVTHNGMIADDFALKRVVTEILEANQASS</sequence>
<protein>
    <submittedName>
        <fullName evidence="1">Uncharacterized protein</fullName>
    </submittedName>
</protein>
<dbReference type="AlphaFoldDB" id="A0A0A8ZGB6"/>
<reference evidence="1" key="2">
    <citation type="journal article" date="2015" name="Data Brief">
        <title>Shoot transcriptome of the giant reed, Arundo donax.</title>
        <authorList>
            <person name="Barrero R.A."/>
            <person name="Guerrero F.D."/>
            <person name="Moolhuijzen P."/>
            <person name="Goolsby J.A."/>
            <person name="Tidwell J."/>
            <person name="Bellgard S.E."/>
            <person name="Bellgard M.I."/>
        </authorList>
    </citation>
    <scope>NUCLEOTIDE SEQUENCE</scope>
    <source>
        <tissue evidence="1">Shoot tissue taken approximately 20 cm above the soil surface</tissue>
    </source>
</reference>
<name>A0A0A8ZGB6_ARUDO</name>